<proteinExistence type="predicted"/>
<name>A0A0Q9XTE9_9BACI</name>
<reference evidence="3 5" key="1">
    <citation type="submission" date="2015-05" db="EMBL/GenBank/DDBJ databases">
        <title>Comparison of genome.</title>
        <authorList>
            <person name="Zheng Z."/>
            <person name="Sun M."/>
        </authorList>
    </citation>
    <scope>NUCLEOTIDE SEQUENCE [LARGE SCALE GENOMIC DNA]</scope>
    <source>
        <strain evidence="3 5">G25-74</strain>
    </source>
</reference>
<comment type="caution">
    <text evidence="2">The sequence shown here is derived from an EMBL/GenBank/DDBJ whole genome shotgun (WGS) entry which is preliminary data.</text>
</comment>
<keyword evidence="5" id="KW-1185">Reference proteome</keyword>
<dbReference type="AlphaFoldDB" id="A0A0Q9XTE9"/>
<evidence type="ECO:0000313" key="5">
    <source>
        <dbReference type="Proteomes" id="UP000077881"/>
    </source>
</evidence>
<dbReference type="RefSeq" id="WP_057988062.1">
    <property type="nucleotide sequence ID" value="NZ_LDJR01000056.1"/>
</dbReference>
<dbReference type="EMBL" id="LDJR01000056">
    <property type="protein sequence ID" value="OAK68434.1"/>
    <property type="molecule type" value="Genomic_DNA"/>
</dbReference>
<organism evidence="2 4">
    <name type="scientific">Lederbergia galactosidilytica</name>
    <dbReference type="NCBI Taxonomy" id="217031"/>
    <lineage>
        <taxon>Bacteria</taxon>
        <taxon>Bacillati</taxon>
        <taxon>Bacillota</taxon>
        <taxon>Bacilli</taxon>
        <taxon>Bacillales</taxon>
        <taxon>Bacillaceae</taxon>
        <taxon>Lederbergia</taxon>
    </lineage>
</organism>
<evidence type="ECO:0000313" key="3">
    <source>
        <dbReference type="EMBL" id="OAK68434.1"/>
    </source>
</evidence>
<evidence type="ECO:0000313" key="2">
    <source>
        <dbReference type="EMBL" id="KRG11936.1"/>
    </source>
</evidence>
<feature type="domain" description="DUF1659" evidence="1">
    <location>
        <begin position="3"/>
        <end position="70"/>
    </location>
</feature>
<protein>
    <recommendedName>
        <fullName evidence="1">DUF1659 domain-containing protein</fullName>
    </recommendedName>
</protein>
<dbReference type="Proteomes" id="UP000053881">
    <property type="component" value="Unassembled WGS sequence"/>
</dbReference>
<dbReference type="InterPro" id="IPR012454">
    <property type="entry name" value="DUF1659"/>
</dbReference>
<dbReference type="STRING" id="217031.ABB05_15200"/>
<sequence>MAQEMLQASKMKLVFDYGVDEDNQPIHKTKTFNRIRLNAPADQLYQAATAIGSLSTQPLWNIERNDTYQIGE</sequence>
<dbReference type="PATRIC" id="fig|217031.4.peg.4118"/>
<evidence type="ECO:0000259" key="1">
    <source>
        <dbReference type="Pfam" id="PF07872"/>
    </source>
</evidence>
<evidence type="ECO:0000313" key="4">
    <source>
        <dbReference type="Proteomes" id="UP000053881"/>
    </source>
</evidence>
<dbReference type="Pfam" id="PF07872">
    <property type="entry name" value="DUF1659"/>
    <property type="match status" value="1"/>
</dbReference>
<gene>
    <name evidence="3" type="ORF">ABB05_15200</name>
    <name evidence="2" type="ORF">ACA29_12395</name>
</gene>
<dbReference type="OrthoDB" id="48766at2"/>
<reference evidence="2 4" key="2">
    <citation type="submission" date="2015-06" db="EMBL/GenBank/DDBJ databases">
        <title>Genome sequencing project of Bacillus galactosidilyticus PL133.</title>
        <authorList>
            <person name="Gaiero J."/>
            <person name="Nicol R."/>
            <person name="Habash M."/>
        </authorList>
    </citation>
    <scope>NUCLEOTIDE SEQUENCE [LARGE SCALE GENOMIC DNA]</scope>
    <source>
        <strain evidence="2 4">PL133</strain>
    </source>
</reference>
<accession>A0A0Q9XTE9</accession>
<dbReference type="Proteomes" id="UP000077881">
    <property type="component" value="Unassembled WGS sequence"/>
</dbReference>
<dbReference type="EMBL" id="LGPB01000103">
    <property type="protein sequence ID" value="KRG11936.1"/>
    <property type="molecule type" value="Genomic_DNA"/>
</dbReference>